<keyword evidence="7 9" id="KW-0067">ATP-binding</keyword>
<keyword evidence="9" id="KW-0234">DNA repair</keyword>
<dbReference type="Gene3D" id="1.20.1050.90">
    <property type="entry name" value="RecF/RecN/SMC, N-terminal domain"/>
    <property type="match status" value="1"/>
</dbReference>
<evidence type="ECO:0000256" key="3">
    <source>
        <dbReference type="ARBA" id="ARBA00020170"/>
    </source>
</evidence>
<dbReference type="AlphaFoldDB" id="A0A1G1WDF5"/>
<keyword evidence="8 9" id="KW-0238">DNA-binding</keyword>
<keyword evidence="4 9" id="KW-0963">Cytoplasm</keyword>
<keyword evidence="5 9" id="KW-0235">DNA replication</keyword>
<evidence type="ECO:0000256" key="5">
    <source>
        <dbReference type="ARBA" id="ARBA00022705"/>
    </source>
</evidence>
<evidence type="ECO:0000256" key="6">
    <source>
        <dbReference type="ARBA" id="ARBA00022741"/>
    </source>
</evidence>
<dbReference type="PANTHER" id="PTHR32182">
    <property type="entry name" value="DNA REPLICATION AND REPAIR PROTEIN RECF"/>
    <property type="match status" value="1"/>
</dbReference>
<dbReference type="GO" id="GO:0006260">
    <property type="term" value="P:DNA replication"/>
    <property type="evidence" value="ECO:0007669"/>
    <property type="project" value="UniProtKB-UniRule"/>
</dbReference>
<keyword evidence="9" id="KW-0742">SOS response</keyword>
<dbReference type="SUPFAM" id="SSF52540">
    <property type="entry name" value="P-loop containing nucleoside triphosphate hydrolases"/>
    <property type="match status" value="1"/>
</dbReference>
<dbReference type="HAMAP" id="MF_00365">
    <property type="entry name" value="RecF"/>
    <property type="match status" value="1"/>
</dbReference>
<dbReference type="InterPro" id="IPR027417">
    <property type="entry name" value="P-loop_NTPase"/>
</dbReference>
<dbReference type="InterPro" id="IPR001238">
    <property type="entry name" value="DNA-binding_RecF"/>
</dbReference>
<dbReference type="InterPro" id="IPR018078">
    <property type="entry name" value="DNA-binding_RecF_CS"/>
</dbReference>
<evidence type="ECO:0000256" key="7">
    <source>
        <dbReference type="ARBA" id="ARBA00022840"/>
    </source>
</evidence>
<keyword evidence="6 9" id="KW-0547">Nucleotide-binding</keyword>
<evidence type="ECO:0000256" key="2">
    <source>
        <dbReference type="ARBA" id="ARBA00008016"/>
    </source>
</evidence>
<dbReference type="EMBL" id="MHCR01000018">
    <property type="protein sequence ID" value="OGY25317.1"/>
    <property type="molecule type" value="Genomic_DNA"/>
</dbReference>
<dbReference type="Pfam" id="PF02463">
    <property type="entry name" value="SMC_N"/>
    <property type="match status" value="1"/>
</dbReference>
<comment type="similarity">
    <text evidence="2 9">Belongs to the RecF family.</text>
</comment>
<dbReference type="NCBIfam" id="TIGR00611">
    <property type="entry name" value="recf"/>
    <property type="match status" value="1"/>
</dbReference>
<sequence>MALAQLRLISFRNYSNQTVTFSNKLNLIIGRNAQGKTNLLEAINLLATTKSNRTGNDAELIKWSREKGSILGKLDHTEIEMIIEQNGKKYYINRKLRRATDLIGKFLVVFFSPEDIRIISGEPILRRKFLDRLLAITDKKYLAELSKLQRILKIRNKILYMQKLGKEVSDLSIWNKQLVETGSFVWSKRLSALAILNKILTVISKKILVNQTLLLTLRNNLNLKTEELADIKAKYQGNIDRLGSLEQERALTLVGPHRDDIQVEVEELIGERFIKKDLKIFGSRGEQRAAILALKLAELEFIENEKKSRPSLLLDDVLSEFDDDHQKLLIATVYKQQTFITSTSIDIFPLPLVKNSKVFYVSEGEVEAEKA</sequence>
<name>A0A1G1WDF5_9BACT</name>
<evidence type="ECO:0000259" key="10">
    <source>
        <dbReference type="Pfam" id="PF02463"/>
    </source>
</evidence>
<dbReference type="GO" id="GO:0000731">
    <property type="term" value="P:DNA synthesis involved in DNA repair"/>
    <property type="evidence" value="ECO:0007669"/>
    <property type="project" value="TreeGrafter"/>
</dbReference>
<dbReference type="GO" id="GO:0005737">
    <property type="term" value="C:cytoplasm"/>
    <property type="evidence" value="ECO:0007669"/>
    <property type="project" value="UniProtKB-SubCell"/>
</dbReference>
<organism evidence="11 12">
    <name type="scientific">Candidatus Woykebacteria bacterium RBG_16_39_9b</name>
    <dbReference type="NCBI Taxonomy" id="1802595"/>
    <lineage>
        <taxon>Bacteria</taxon>
        <taxon>Candidatus Woykeibacteriota</taxon>
    </lineage>
</organism>
<keyword evidence="9" id="KW-0227">DNA damage</keyword>
<dbReference type="InterPro" id="IPR042174">
    <property type="entry name" value="RecF_2"/>
</dbReference>
<dbReference type="PROSITE" id="PS00617">
    <property type="entry name" value="RECF_1"/>
    <property type="match status" value="1"/>
</dbReference>
<proteinExistence type="inferred from homology"/>
<gene>
    <name evidence="9" type="primary">recF</name>
    <name evidence="11" type="ORF">A2134_00030</name>
</gene>
<feature type="binding site" evidence="9">
    <location>
        <begin position="30"/>
        <end position="37"/>
    </location>
    <ligand>
        <name>ATP</name>
        <dbReference type="ChEBI" id="CHEBI:30616"/>
    </ligand>
</feature>
<dbReference type="Gene3D" id="3.40.50.300">
    <property type="entry name" value="P-loop containing nucleotide triphosphate hydrolases"/>
    <property type="match status" value="1"/>
</dbReference>
<evidence type="ECO:0000256" key="4">
    <source>
        <dbReference type="ARBA" id="ARBA00022490"/>
    </source>
</evidence>
<accession>A0A1G1WDF5</accession>
<dbReference type="GO" id="GO:0006302">
    <property type="term" value="P:double-strand break repair"/>
    <property type="evidence" value="ECO:0007669"/>
    <property type="project" value="TreeGrafter"/>
</dbReference>
<dbReference type="STRING" id="1802595.A2134_00030"/>
<feature type="domain" description="RecF/RecN/SMC N-terminal" evidence="10">
    <location>
        <begin position="3"/>
        <end position="343"/>
    </location>
</feature>
<dbReference type="GO" id="GO:0005524">
    <property type="term" value="F:ATP binding"/>
    <property type="evidence" value="ECO:0007669"/>
    <property type="project" value="UniProtKB-UniRule"/>
</dbReference>
<evidence type="ECO:0000256" key="1">
    <source>
        <dbReference type="ARBA" id="ARBA00004496"/>
    </source>
</evidence>
<evidence type="ECO:0000313" key="12">
    <source>
        <dbReference type="Proteomes" id="UP000178162"/>
    </source>
</evidence>
<evidence type="ECO:0000313" key="11">
    <source>
        <dbReference type="EMBL" id="OGY25317.1"/>
    </source>
</evidence>
<comment type="subcellular location">
    <subcellularLocation>
        <location evidence="1 9">Cytoplasm</location>
    </subcellularLocation>
</comment>
<evidence type="ECO:0000256" key="8">
    <source>
        <dbReference type="ARBA" id="ARBA00023125"/>
    </source>
</evidence>
<dbReference type="GO" id="GO:0003697">
    <property type="term" value="F:single-stranded DNA binding"/>
    <property type="evidence" value="ECO:0007669"/>
    <property type="project" value="UniProtKB-UniRule"/>
</dbReference>
<dbReference type="InterPro" id="IPR003395">
    <property type="entry name" value="RecF/RecN/SMC_N"/>
</dbReference>
<evidence type="ECO:0000256" key="9">
    <source>
        <dbReference type="HAMAP-Rule" id="MF_00365"/>
    </source>
</evidence>
<reference evidence="11 12" key="1">
    <citation type="journal article" date="2016" name="Nat. Commun.">
        <title>Thousands of microbial genomes shed light on interconnected biogeochemical processes in an aquifer system.</title>
        <authorList>
            <person name="Anantharaman K."/>
            <person name="Brown C.T."/>
            <person name="Hug L.A."/>
            <person name="Sharon I."/>
            <person name="Castelle C.J."/>
            <person name="Probst A.J."/>
            <person name="Thomas B.C."/>
            <person name="Singh A."/>
            <person name="Wilkins M.J."/>
            <person name="Karaoz U."/>
            <person name="Brodie E.L."/>
            <person name="Williams K.H."/>
            <person name="Hubbard S.S."/>
            <person name="Banfield J.F."/>
        </authorList>
    </citation>
    <scope>NUCLEOTIDE SEQUENCE [LARGE SCALE GENOMIC DNA]</scope>
</reference>
<comment type="caution">
    <text evidence="11">The sequence shown here is derived from an EMBL/GenBank/DDBJ whole genome shotgun (WGS) entry which is preliminary data.</text>
</comment>
<comment type="function">
    <text evidence="9">The RecF protein is involved in DNA metabolism; it is required for DNA replication and normal SOS inducibility. RecF binds preferentially to single-stranded, linear DNA. It also seems to bind ATP.</text>
</comment>
<protein>
    <recommendedName>
        <fullName evidence="3 9">DNA replication and repair protein RecF</fullName>
    </recommendedName>
</protein>
<dbReference type="PANTHER" id="PTHR32182:SF0">
    <property type="entry name" value="DNA REPLICATION AND REPAIR PROTEIN RECF"/>
    <property type="match status" value="1"/>
</dbReference>
<dbReference type="Proteomes" id="UP000178162">
    <property type="component" value="Unassembled WGS sequence"/>
</dbReference>
<dbReference type="GO" id="GO:0009432">
    <property type="term" value="P:SOS response"/>
    <property type="evidence" value="ECO:0007669"/>
    <property type="project" value="UniProtKB-UniRule"/>
</dbReference>